<gene>
    <name evidence="1" type="ORF">HUJ06_015104</name>
</gene>
<dbReference type="AlphaFoldDB" id="A0A822ZAY9"/>
<proteinExistence type="predicted"/>
<reference evidence="1 2" key="1">
    <citation type="journal article" date="2020" name="Mol. Biol. Evol.">
        <title>Distinct Expression and Methylation Patterns for Genes with Different Fates following a Single Whole-Genome Duplication in Flowering Plants.</title>
        <authorList>
            <person name="Shi T."/>
            <person name="Rahmani R.S."/>
            <person name="Gugger P.F."/>
            <person name="Wang M."/>
            <person name="Li H."/>
            <person name="Zhang Y."/>
            <person name="Li Z."/>
            <person name="Wang Q."/>
            <person name="Van de Peer Y."/>
            <person name="Marchal K."/>
            <person name="Chen J."/>
        </authorList>
    </citation>
    <scope>NUCLEOTIDE SEQUENCE [LARGE SCALE GENOMIC DNA]</scope>
    <source>
        <tissue evidence="1">Leaf</tissue>
    </source>
</reference>
<evidence type="ECO:0000313" key="2">
    <source>
        <dbReference type="Proteomes" id="UP000607653"/>
    </source>
</evidence>
<name>A0A822ZAY9_NELNU</name>
<evidence type="ECO:0000313" key="1">
    <source>
        <dbReference type="EMBL" id="DAD40781.1"/>
    </source>
</evidence>
<dbReference type="Proteomes" id="UP000607653">
    <property type="component" value="Unassembled WGS sequence"/>
</dbReference>
<dbReference type="EMBL" id="DUZY01000005">
    <property type="protein sequence ID" value="DAD40781.1"/>
    <property type="molecule type" value="Genomic_DNA"/>
</dbReference>
<organism evidence="1 2">
    <name type="scientific">Nelumbo nucifera</name>
    <name type="common">Sacred lotus</name>
    <dbReference type="NCBI Taxonomy" id="4432"/>
    <lineage>
        <taxon>Eukaryota</taxon>
        <taxon>Viridiplantae</taxon>
        <taxon>Streptophyta</taxon>
        <taxon>Embryophyta</taxon>
        <taxon>Tracheophyta</taxon>
        <taxon>Spermatophyta</taxon>
        <taxon>Magnoliopsida</taxon>
        <taxon>Proteales</taxon>
        <taxon>Nelumbonaceae</taxon>
        <taxon>Nelumbo</taxon>
    </lineage>
</organism>
<keyword evidence="2" id="KW-1185">Reference proteome</keyword>
<comment type="caution">
    <text evidence="1">The sequence shown here is derived from an EMBL/GenBank/DDBJ whole genome shotgun (WGS) entry which is preliminary data.</text>
</comment>
<protein>
    <submittedName>
        <fullName evidence="1">Uncharacterized protein</fullName>
    </submittedName>
</protein>
<accession>A0A822ZAY9</accession>
<sequence>MFPMHADLWSVNVNSAKSTCYLEREINRCDKRSIFLGPRTLFES</sequence>